<dbReference type="InterPro" id="IPR026992">
    <property type="entry name" value="DIOX_N"/>
</dbReference>
<evidence type="ECO:0000256" key="1">
    <source>
        <dbReference type="ARBA" id="ARBA00008056"/>
    </source>
</evidence>
<dbReference type="Pfam" id="PF03171">
    <property type="entry name" value="2OG-FeII_Oxy"/>
    <property type="match status" value="1"/>
</dbReference>
<dbReference type="STRING" id="3983.A0A2C9W1G9"/>
<dbReference type="AlphaFoldDB" id="A0A2C9W1G9"/>
<dbReference type="GO" id="GO:0016491">
    <property type="term" value="F:oxidoreductase activity"/>
    <property type="evidence" value="ECO:0007669"/>
    <property type="project" value="UniProtKB-KW"/>
</dbReference>
<dbReference type="PANTHER" id="PTHR47991">
    <property type="entry name" value="OXOGLUTARATE/IRON-DEPENDENT DIOXYGENASE"/>
    <property type="match status" value="1"/>
</dbReference>
<organism evidence="7 8">
    <name type="scientific">Manihot esculenta</name>
    <name type="common">Cassava</name>
    <name type="synonym">Jatropha manihot</name>
    <dbReference type="NCBI Taxonomy" id="3983"/>
    <lineage>
        <taxon>Eukaryota</taxon>
        <taxon>Viridiplantae</taxon>
        <taxon>Streptophyta</taxon>
        <taxon>Embryophyta</taxon>
        <taxon>Tracheophyta</taxon>
        <taxon>Spermatophyta</taxon>
        <taxon>Magnoliopsida</taxon>
        <taxon>eudicotyledons</taxon>
        <taxon>Gunneridae</taxon>
        <taxon>Pentapetalae</taxon>
        <taxon>rosids</taxon>
        <taxon>fabids</taxon>
        <taxon>Malpighiales</taxon>
        <taxon>Euphorbiaceae</taxon>
        <taxon>Crotonoideae</taxon>
        <taxon>Manihoteae</taxon>
        <taxon>Manihot</taxon>
    </lineage>
</organism>
<evidence type="ECO:0000313" key="8">
    <source>
        <dbReference type="Proteomes" id="UP000091857"/>
    </source>
</evidence>
<dbReference type="GO" id="GO:0046872">
    <property type="term" value="F:metal ion binding"/>
    <property type="evidence" value="ECO:0007669"/>
    <property type="project" value="UniProtKB-KW"/>
</dbReference>
<protein>
    <recommendedName>
        <fullName evidence="6">Fe2OG dioxygenase domain-containing protein</fullName>
    </recommendedName>
</protein>
<keyword evidence="3" id="KW-0847">Vitamin C</keyword>
<dbReference type="SUPFAM" id="SSF51197">
    <property type="entry name" value="Clavaminate synthase-like"/>
    <property type="match status" value="1"/>
</dbReference>
<keyword evidence="2 5" id="KW-0479">Metal-binding</keyword>
<evidence type="ECO:0000256" key="5">
    <source>
        <dbReference type="RuleBase" id="RU003682"/>
    </source>
</evidence>
<reference evidence="8" key="1">
    <citation type="journal article" date="2016" name="Nat. Biotechnol.">
        <title>Sequencing wild and cultivated cassava and related species reveals extensive interspecific hybridization and genetic diversity.</title>
        <authorList>
            <person name="Bredeson J.V."/>
            <person name="Lyons J.B."/>
            <person name="Prochnik S.E."/>
            <person name="Wu G.A."/>
            <person name="Ha C.M."/>
            <person name="Edsinger-Gonzales E."/>
            <person name="Grimwood J."/>
            <person name="Schmutz J."/>
            <person name="Rabbi I.Y."/>
            <person name="Egesi C."/>
            <person name="Nauluvula P."/>
            <person name="Lebot V."/>
            <person name="Ndunguru J."/>
            <person name="Mkamilo G."/>
            <person name="Bart R.S."/>
            <person name="Setter T.L."/>
            <person name="Gleadow R.M."/>
            <person name="Kulakow P."/>
            <person name="Ferguson M.E."/>
            <person name="Rounsley S."/>
            <person name="Rokhsar D.S."/>
        </authorList>
    </citation>
    <scope>NUCLEOTIDE SEQUENCE [LARGE SCALE GENOMIC DNA]</scope>
    <source>
        <strain evidence="8">cv. AM560-2</strain>
    </source>
</reference>
<evidence type="ECO:0000313" key="7">
    <source>
        <dbReference type="EMBL" id="OAY52770.1"/>
    </source>
</evidence>
<dbReference type="EMBL" id="CM004390">
    <property type="protein sequence ID" value="OAY52770.1"/>
    <property type="molecule type" value="Genomic_DNA"/>
</dbReference>
<dbReference type="GO" id="GO:0031418">
    <property type="term" value="F:L-ascorbic acid binding"/>
    <property type="evidence" value="ECO:0007669"/>
    <property type="project" value="UniProtKB-KW"/>
</dbReference>
<dbReference type="Pfam" id="PF14226">
    <property type="entry name" value="DIOX_N"/>
    <property type="match status" value="1"/>
</dbReference>
<feature type="domain" description="Fe2OG dioxygenase" evidence="6">
    <location>
        <begin position="206"/>
        <end position="305"/>
    </location>
</feature>
<accession>A0A2C9W1G9</accession>
<dbReference type="InterPro" id="IPR050295">
    <property type="entry name" value="Plant_2OG-oxidoreductases"/>
</dbReference>
<evidence type="ECO:0000256" key="3">
    <source>
        <dbReference type="ARBA" id="ARBA00022896"/>
    </source>
</evidence>
<comment type="similarity">
    <text evidence="1 5">Belongs to the iron/ascorbate-dependent oxidoreductase family.</text>
</comment>
<gene>
    <name evidence="7" type="ORF">MANES_04G109700v8</name>
</gene>
<keyword evidence="8" id="KW-1185">Reference proteome</keyword>
<name>A0A2C9W1G9_MANES</name>
<dbReference type="InterPro" id="IPR027443">
    <property type="entry name" value="IPNS-like_sf"/>
</dbReference>
<proteinExistence type="inferred from homology"/>
<evidence type="ECO:0000256" key="2">
    <source>
        <dbReference type="ARBA" id="ARBA00022723"/>
    </source>
</evidence>
<dbReference type="Proteomes" id="UP000091857">
    <property type="component" value="Chromosome 4"/>
</dbReference>
<dbReference type="PROSITE" id="PS51471">
    <property type="entry name" value="FE2OG_OXY"/>
    <property type="match status" value="1"/>
</dbReference>
<dbReference type="OMA" id="DVHWEYY"/>
<dbReference type="FunFam" id="2.60.120.330:FF:000018">
    <property type="entry name" value="2-oxoglutarate (2OG) and Fe(II)-dependent oxygenase superfamily protein"/>
    <property type="match status" value="1"/>
</dbReference>
<keyword evidence="5" id="KW-0560">Oxidoreductase</keyword>
<dbReference type="OrthoDB" id="288590at2759"/>
<evidence type="ECO:0000259" key="6">
    <source>
        <dbReference type="PROSITE" id="PS51471"/>
    </source>
</evidence>
<dbReference type="InterPro" id="IPR044861">
    <property type="entry name" value="IPNS-like_FE2OG_OXY"/>
</dbReference>
<keyword evidence="4 5" id="KW-0408">Iron</keyword>
<dbReference type="Gramene" id="Manes.04G109700.4.v8.1">
    <property type="protein sequence ID" value="Manes.04G109700.4.v8.1.CDS"/>
    <property type="gene ID" value="Manes.04G109700.v8.1"/>
</dbReference>
<sequence length="352" mass="40271">MAGVSILPAEVLLSKRVQEMVLNCEEPQPPYICRDDCTDTDVFVPPSQPPIIDFSILSPLESSTAQEELQKLRSALCSWGCFQAIGHGIPKSFLDKIRQVAREFFEQPMEEKKKHAKGVEEFEGYGADPVPAEGQSLDWSDRLFLDVYPEERRKPKFWPQNPRSFREILEEYTIKMKMFTEVVSKAMAKSLNLEENSFLDQFGTQAPLQARFNYYSCCQRPDLVLGLKAHADGSGYTIILQDDVEGLQVLEDKNWVTVPTISDALLILMGDQMEIMTNGLFKSPMHRVLTNSERERISVAVFYTPEPNKEIGPEEGLINVERPRIFKKVKDYADVHWEYYQQGKRALHVAKV</sequence>
<dbReference type="InterPro" id="IPR005123">
    <property type="entry name" value="Oxoglu/Fe-dep_dioxygenase_dom"/>
</dbReference>
<dbReference type="Gene3D" id="2.60.120.330">
    <property type="entry name" value="B-lactam Antibiotic, Isopenicillin N Synthase, Chain"/>
    <property type="match status" value="1"/>
</dbReference>
<comment type="caution">
    <text evidence="7">The sequence shown here is derived from an EMBL/GenBank/DDBJ whole genome shotgun (WGS) entry which is preliminary data.</text>
</comment>
<dbReference type="Gramene" id="Manes.04G109700.3.v8.1">
    <property type="protein sequence ID" value="Manes.04G109700.3.v8.1.CDS"/>
    <property type="gene ID" value="Manes.04G109700.v8.1"/>
</dbReference>
<evidence type="ECO:0000256" key="4">
    <source>
        <dbReference type="ARBA" id="ARBA00023004"/>
    </source>
</evidence>